<evidence type="ECO:0000313" key="1">
    <source>
        <dbReference type="EMBL" id="KAJ7323387.1"/>
    </source>
</evidence>
<proteinExistence type="predicted"/>
<dbReference type="AlphaFoldDB" id="A0A9W9Y8A8"/>
<keyword evidence="2" id="KW-1185">Reference proteome</keyword>
<organism evidence="1 2">
    <name type="scientific">Desmophyllum pertusum</name>
    <dbReference type="NCBI Taxonomy" id="174260"/>
    <lineage>
        <taxon>Eukaryota</taxon>
        <taxon>Metazoa</taxon>
        <taxon>Cnidaria</taxon>
        <taxon>Anthozoa</taxon>
        <taxon>Hexacorallia</taxon>
        <taxon>Scleractinia</taxon>
        <taxon>Caryophylliina</taxon>
        <taxon>Caryophylliidae</taxon>
        <taxon>Desmophyllum</taxon>
    </lineage>
</organism>
<dbReference type="EMBL" id="MU827815">
    <property type="protein sequence ID" value="KAJ7323387.1"/>
    <property type="molecule type" value="Genomic_DNA"/>
</dbReference>
<gene>
    <name evidence="1" type="ORF">OS493_031862</name>
</gene>
<sequence>MFAIDKLNRQNEQTWVNLQKRLNLVQFDYKRLFPTEVHNFVKNKAVSVGSSEGYFIPSLLTTTAFVLASNNIKVDTSTHKQPLNIFTIFVGYPGTGKSSAIQYAAQEPLEFLSQVVPLSARPRLQDSSSFLPTTKKGSFYRLKYSIF</sequence>
<comment type="caution">
    <text evidence="1">The sequence shown here is derived from an EMBL/GenBank/DDBJ whole genome shotgun (WGS) entry which is preliminary data.</text>
</comment>
<dbReference type="OrthoDB" id="5972005at2759"/>
<dbReference type="Proteomes" id="UP001163046">
    <property type="component" value="Unassembled WGS sequence"/>
</dbReference>
<accession>A0A9W9Y8A8</accession>
<protein>
    <submittedName>
        <fullName evidence="1">Uncharacterized protein</fullName>
    </submittedName>
</protein>
<name>A0A9W9Y8A8_9CNID</name>
<reference evidence="1" key="1">
    <citation type="submission" date="2023-01" db="EMBL/GenBank/DDBJ databases">
        <title>Genome assembly of the deep-sea coral Lophelia pertusa.</title>
        <authorList>
            <person name="Herrera S."/>
            <person name="Cordes E."/>
        </authorList>
    </citation>
    <scope>NUCLEOTIDE SEQUENCE</scope>
    <source>
        <strain evidence="1">USNM1676648</strain>
        <tissue evidence="1">Polyp</tissue>
    </source>
</reference>
<evidence type="ECO:0000313" key="2">
    <source>
        <dbReference type="Proteomes" id="UP001163046"/>
    </source>
</evidence>